<gene>
    <name evidence="4" type="ORF">E4U82_04285</name>
</gene>
<feature type="compositionally biased region" description="Acidic residues" evidence="1">
    <location>
        <begin position="84"/>
        <end position="108"/>
    </location>
</feature>
<evidence type="ECO:0000313" key="5">
    <source>
        <dbReference type="Proteomes" id="UP000298484"/>
    </source>
</evidence>
<sequence>MPTSRVNKFEKRRKNTKLLSTLIVAGSILLVVLFGILIFGGDETDEADNEQGSPQEEETDSASEKQDASAENNTDPNGSTDETGSTEDSDTEEGNNQEADTEQVDPSDDNVIEAYTGDWQPVGTEQSEPHTINYDEGSQDRHEMRTAVASATGLDEDKFTMWWIERNGDQQVVNTVSDPDETEIYRVYNTWLANEGWQPTKVEQLKENDQKARFE</sequence>
<reference evidence="4 5" key="1">
    <citation type="submission" date="2019-03" db="EMBL/GenBank/DDBJ databases">
        <title>Genome sequence of Lentibacillus salicampi ATCC BAA-719.</title>
        <authorList>
            <person name="Maclea K.S."/>
            <person name="Simoes Junior M."/>
        </authorList>
    </citation>
    <scope>NUCLEOTIDE SEQUENCE [LARGE SCALE GENOMIC DNA]</scope>
    <source>
        <strain evidence="4 5">ATCC BAA-719</strain>
    </source>
</reference>
<dbReference type="RefSeq" id="WP_135108837.1">
    <property type="nucleotide sequence ID" value="NZ_SRHY01000003.1"/>
</dbReference>
<dbReference type="Proteomes" id="UP000298484">
    <property type="component" value="Unassembled WGS sequence"/>
</dbReference>
<evidence type="ECO:0000256" key="1">
    <source>
        <dbReference type="SAM" id="MobiDB-lite"/>
    </source>
</evidence>
<dbReference type="InterPro" id="IPR009988">
    <property type="entry name" value="DUF1510"/>
</dbReference>
<accession>A0A4Y9AG30</accession>
<feature type="compositionally biased region" description="Acidic residues" evidence="1">
    <location>
        <begin position="43"/>
        <end position="61"/>
    </location>
</feature>
<keyword evidence="2" id="KW-0812">Transmembrane</keyword>
<evidence type="ECO:0000259" key="3">
    <source>
        <dbReference type="Pfam" id="PF07423"/>
    </source>
</evidence>
<protein>
    <submittedName>
        <fullName evidence="4">DUF1510 family protein</fullName>
    </submittedName>
</protein>
<evidence type="ECO:0000313" key="4">
    <source>
        <dbReference type="EMBL" id="TFJ94037.1"/>
    </source>
</evidence>
<keyword evidence="5" id="KW-1185">Reference proteome</keyword>
<keyword evidence="2" id="KW-1133">Transmembrane helix</keyword>
<feature type="region of interest" description="Disordered" evidence="1">
    <location>
        <begin position="43"/>
        <end position="108"/>
    </location>
</feature>
<proteinExistence type="predicted"/>
<dbReference type="OrthoDB" id="2168558at2"/>
<dbReference type="EMBL" id="SRHY01000003">
    <property type="protein sequence ID" value="TFJ94037.1"/>
    <property type="molecule type" value="Genomic_DNA"/>
</dbReference>
<name>A0A4Y9AG30_9BACI</name>
<comment type="caution">
    <text evidence="4">The sequence shown here is derived from an EMBL/GenBank/DDBJ whole genome shotgun (WGS) entry which is preliminary data.</text>
</comment>
<keyword evidence="2" id="KW-0472">Membrane</keyword>
<organism evidence="4 5">
    <name type="scientific">Lentibacillus salicampi</name>
    <dbReference type="NCBI Taxonomy" id="175306"/>
    <lineage>
        <taxon>Bacteria</taxon>
        <taxon>Bacillati</taxon>
        <taxon>Bacillota</taxon>
        <taxon>Bacilli</taxon>
        <taxon>Bacillales</taxon>
        <taxon>Bacillaceae</taxon>
        <taxon>Lentibacillus</taxon>
    </lineage>
</organism>
<evidence type="ECO:0000256" key="2">
    <source>
        <dbReference type="SAM" id="Phobius"/>
    </source>
</evidence>
<dbReference type="AlphaFoldDB" id="A0A4Y9AG30"/>
<feature type="domain" description="DUF1510" evidence="3">
    <location>
        <begin position="115"/>
        <end position="205"/>
    </location>
</feature>
<dbReference type="Pfam" id="PF07423">
    <property type="entry name" value="DUF1510"/>
    <property type="match status" value="1"/>
</dbReference>
<feature type="transmembrane region" description="Helical" evidence="2">
    <location>
        <begin position="21"/>
        <end position="41"/>
    </location>
</feature>